<dbReference type="AlphaFoldDB" id="A0A0E9SQA4"/>
<organism evidence="1">
    <name type="scientific">Anguilla anguilla</name>
    <name type="common">European freshwater eel</name>
    <name type="synonym">Muraena anguilla</name>
    <dbReference type="NCBI Taxonomy" id="7936"/>
    <lineage>
        <taxon>Eukaryota</taxon>
        <taxon>Metazoa</taxon>
        <taxon>Chordata</taxon>
        <taxon>Craniata</taxon>
        <taxon>Vertebrata</taxon>
        <taxon>Euteleostomi</taxon>
        <taxon>Actinopterygii</taxon>
        <taxon>Neopterygii</taxon>
        <taxon>Teleostei</taxon>
        <taxon>Anguilliformes</taxon>
        <taxon>Anguillidae</taxon>
        <taxon>Anguilla</taxon>
    </lineage>
</organism>
<reference evidence="1" key="2">
    <citation type="journal article" date="2015" name="Fish Shellfish Immunol.">
        <title>Early steps in the European eel (Anguilla anguilla)-Vibrio vulnificus interaction in the gills: Role of the RtxA13 toxin.</title>
        <authorList>
            <person name="Callol A."/>
            <person name="Pajuelo D."/>
            <person name="Ebbesson L."/>
            <person name="Teles M."/>
            <person name="MacKenzie S."/>
            <person name="Amaro C."/>
        </authorList>
    </citation>
    <scope>NUCLEOTIDE SEQUENCE</scope>
</reference>
<dbReference type="EMBL" id="GBXM01065859">
    <property type="protein sequence ID" value="JAH42718.1"/>
    <property type="molecule type" value="Transcribed_RNA"/>
</dbReference>
<protein>
    <submittedName>
        <fullName evidence="1">Uncharacterized protein</fullName>
    </submittedName>
</protein>
<reference evidence="1" key="1">
    <citation type="submission" date="2014-11" db="EMBL/GenBank/DDBJ databases">
        <authorList>
            <person name="Amaro Gonzalez C."/>
        </authorList>
    </citation>
    <scope>NUCLEOTIDE SEQUENCE</scope>
</reference>
<sequence>MTFGQTPCSTTWSLAWMTKKGRVKMMMMMMKGKKGWRT</sequence>
<accession>A0A0E9SQA4</accession>
<evidence type="ECO:0000313" key="1">
    <source>
        <dbReference type="EMBL" id="JAH42718.1"/>
    </source>
</evidence>
<proteinExistence type="predicted"/>
<name>A0A0E9SQA4_ANGAN</name>